<evidence type="ECO:0000313" key="1">
    <source>
        <dbReference type="Proteomes" id="UP000046395"/>
    </source>
</evidence>
<keyword evidence="1" id="KW-1185">Reference proteome</keyword>
<protein>
    <submittedName>
        <fullName evidence="2">Uncharacterized protein</fullName>
    </submittedName>
</protein>
<evidence type="ECO:0000313" key="2">
    <source>
        <dbReference type="WBParaSite" id="TMUE_0000002316.1"/>
    </source>
</evidence>
<dbReference type="InterPro" id="IPR005312">
    <property type="entry name" value="DUF1759"/>
</dbReference>
<dbReference type="Proteomes" id="UP000046395">
    <property type="component" value="Unassembled WGS sequence"/>
</dbReference>
<reference evidence="2" key="1">
    <citation type="submission" date="2019-12" db="UniProtKB">
        <authorList>
            <consortium name="WormBaseParasite"/>
        </authorList>
    </citation>
    <scope>IDENTIFICATION</scope>
</reference>
<dbReference type="AlphaFoldDB" id="A0A5S6Q4Y3"/>
<accession>A0A5S6Q4Y3</accession>
<proteinExistence type="predicted"/>
<dbReference type="WBParaSite" id="TMUE_0000002316.1">
    <property type="protein sequence ID" value="TMUE_0000002316.1"/>
    <property type="gene ID" value="WBGene00298164"/>
</dbReference>
<dbReference type="Pfam" id="PF03564">
    <property type="entry name" value="DUF1759"/>
    <property type="match status" value="1"/>
</dbReference>
<sequence>MEKFDGDPRKWTTFVATFRAHVHDVLPSDAQLLAVLGQLLSPKLRSRFVGLLTDPNMYYELLQRLRRIYGDPYALAKSSLTEIMNLTTLKSDRASDLEDFFHRPVC</sequence>
<organism evidence="1 2">
    <name type="scientific">Trichuris muris</name>
    <name type="common">Mouse whipworm</name>
    <dbReference type="NCBI Taxonomy" id="70415"/>
    <lineage>
        <taxon>Eukaryota</taxon>
        <taxon>Metazoa</taxon>
        <taxon>Ecdysozoa</taxon>
        <taxon>Nematoda</taxon>
        <taxon>Enoplea</taxon>
        <taxon>Dorylaimia</taxon>
        <taxon>Trichinellida</taxon>
        <taxon>Trichuridae</taxon>
        <taxon>Trichuris</taxon>
    </lineage>
</organism>
<name>A0A5S6Q4Y3_TRIMR</name>